<evidence type="ECO:0000313" key="1">
    <source>
        <dbReference type="EMBL" id="SCE63569.1"/>
    </source>
</evidence>
<dbReference type="OrthoDB" id="3685489at2"/>
<gene>
    <name evidence="1" type="ORF">GA0070216_10112</name>
</gene>
<dbReference type="Proteomes" id="UP000198797">
    <property type="component" value="Unassembled WGS sequence"/>
</dbReference>
<name>A0A1C4TW21_9ACTN</name>
<protein>
    <submittedName>
        <fullName evidence="1">Uncharacterized protein</fullName>
    </submittedName>
</protein>
<reference evidence="2" key="1">
    <citation type="submission" date="2016-06" db="EMBL/GenBank/DDBJ databases">
        <authorList>
            <person name="Varghese N."/>
            <person name="Submissions Spin"/>
        </authorList>
    </citation>
    <scope>NUCLEOTIDE SEQUENCE [LARGE SCALE GENOMIC DNA]</scope>
    <source>
        <strain evidence="2">DSM 44100</strain>
    </source>
</reference>
<accession>A0A1C4TW21</accession>
<dbReference type="AlphaFoldDB" id="A0A1C4TW21"/>
<proteinExistence type="predicted"/>
<keyword evidence="2" id="KW-1185">Reference proteome</keyword>
<dbReference type="RefSeq" id="WP_091237195.1">
    <property type="nucleotide sequence ID" value="NZ_FMCU01000001.1"/>
</dbReference>
<sequence>MFLTDPALRRIAAVTNEVLPEHLWRYDTATEDALGDLARILHRTALGFNTTTAFLDQAVQQMTARPELLLAGYDRSLPNMLAAMERHGILADLLIDAYRAWRRHRPIERHGDEHYLLMQHGDPSRGVGVLRAHGPSTWMVLPDAEAALAFEAPYAGRIVGQVTQNEDGWTPIAYTDPAHLTEQPSMIYRLPVCDNIASACRSLLRWWQLRHSALWNSRRPDQLTEHELARLAI</sequence>
<dbReference type="EMBL" id="FMCU01000001">
    <property type="protein sequence ID" value="SCE63569.1"/>
    <property type="molecule type" value="Genomic_DNA"/>
</dbReference>
<dbReference type="STRING" id="121616.GA0070216_10112"/>
<evidence type="ECO:0000313" key="2">
    <source>
        <dbReference type="Proteomes" id="UP000198797"/>
    </source>
</evidence>
<organism evidence="1 2">
    <name type="scientific">Micromonospora matsumotoense</name>
    <dbReference type="NCBI Taxonomy" id="121616"/>
    <lineage>
        <taxon>Bacteria</taxon>
        <taxon>Bacillati</taxon>
        <taxon>Actinomycetota</taxon>
        <taxon>Actinomycetes</taxon>
        <taxon>Micromonosporales</taxon>
        <taxon>Micromonosporaceae</taxon>
        <taxon>Micromonospora</taxon>
    </lineage>
</organism>